<dbReference type="Proteomes" id="UP000739538">
    <property type="component" value="Unassembled WGS sequence"/>
</dbReference>
<dbReference type="GO" id="GO:0005886">
    <property type="term" value="C:plasma membrane"/>
    <property type="evidence" value="ECO:0007669"/>
    <property type="project" value="TreeGrafter"/>
</dbReference>
<dbReference type="Gene3D" id="3.30.2090.10">
    <property type="entry name" value="Multidrug efflux transporter AcrB TolC docking domain, DN and DC subdomains"/>
    <property type="match status" value="2"/>
</dbReference>
<evidence type="ECO:0000256" key="1">
    <source>
        <dbReference type="SAM" id="Phobius"/>
    </source>
</evidence>
<dbReference type="SUPFAM" id="SSF82866">
    <property type="entry name" value="Multidrug efflux transporter AcrB transmembrane domain"/>
    <property type="match status" value="2"/>
</dbReference>
<feature type="transmembrane region" description="Helical" evidence="1">
    <location>
        <begin position="910"/>
        <end position="937"/>
    </location>
</feature>
<dbReference type="PANTHER" id="PTHR32063">
    <property type="match status" value="1"/>
</dbReference>
<proteinExistence type="predicted"/>
<feature type="transmembrane region" description="Helical" evidence="1">
    <location>
        <begin position="858"/>
        <end position="876"/>
    </location>
</feature>
<organism evidence="2 3">
    <name type="scientific">Eiseniibacteriota bacterium</name>
    <dbReference type="NCBI Taxonomy" id="2212470"/>
    <lineage>
        <taxon>Bacteria</taxon>
        <taxon>Candidatus Eiseniibacteriota</taxon>
    </lineage>
</organism>
<comment type="caution">
    <text evidence="2">The sequence shown here is derived from an EMBL/GenBank/DDBJ whole genome shotgun (WGS) entry which is preliminary data.</text>
</comment>
<name>A0A956NDG8_UNCEI</name>
<feature type="transmembrane region" description="Helical" evidence="1">
    <location>
        <begin position="381"/>
        <end position="406"/>
    </location>
</feature>
<dbReference type="InterPro" id="IPR027463">
    <property type="entry name" value="AcrB_DN_DC_subdom"/>
</dbReference>
<feature type="transmembrane region" description="Helical" evidence="1">
    <location>
        <begin position="356"/>
        <end position="375"/>
    </location>
</feature>
<feature type="transmembrane region" description="Helical" evidence="1">
    <location>
        <begin position="1011"/>
        <end position="1034"/>
    </location>
</feature>
<dbReference type="InterPro" id="IPR001036">
    <property type="entry name" value="Acrflvin-R"/>
</dbReference>
<dbReference type="EMBL" id="JAGQHS010000090">
    <property type="protein sequence ID" value="MCA9757262.1"/>
    <property type="molecule type" value="Genomic_DNA"/>
</dbReference>
<dbReference type="Gene3D" id="3.30.70.1440">
    <property type="entry name" value="Multidrug efflux transporter AcrB pore domain"/>
    <property type="match status" value="1"/>
</dbReference>
<reference evidence="2" key="1">
    <citation type="submission" date="2020-04" db="EMBL/GenBank/DDBJ databases">
        <authorList>
            <person name="Zhang T."/>
        </authorList>
    </citation>
    <scope>NUCLEOTIDE SEQUENCE</scope>
    <source>
        <strain evidence="2">HKST-UBA02</strain>
    </source>
</reference>
<evidence type="ECO:0000313" key="2">
    <source>
        <dbReference type="EMBL" id="MCA9757262.1"/>
    </source>
</evidence>
<accession>A0A956NDG8</accession>
<sequence length="1066" mass="115935">MKITEYSVRKSMTVFVLMFAVVLIGAGSYIELPREASPDVKIPFVMVYAPYYGTSPEDMENLVTRKLEKQLKGLNHLKEMTSTSSEGVSSIVLEFQSDVEMSDALQKVRDAAEMAKPDLPQDVRDDMLVQELSSEEWPIMQVVLSAEYDPVRLKDTAEDLQEEIEQVPGVLEVDLTGGVEREVRVDVDPDRMRFYDLSLQDIMDAVMLENVTFPGGDLAVGSYEYQVRVPGEFESVDEISSVLLNPAAPTPVYLRDVAKVTLGIADRTTISRKNGVEAVTLSVKKRSGENIIEIADSIEELLAEFSFPEGTKFTITGDQSVVIKDMVAELENNILSGLILVVAVLFLFLGWTNSLFVGAAIPFSMLITFGLLRALGYTLNMVVLFSLILALGMLVDNAIVIVENIFRHRSEGMGRVQASLVGSHEVSAAVIASSLTTVSAFLPLVFWPGIMGEFMKYLPITVILALLASLVVALVFNPVLCASFMSVPKPPKRGKDGRETVRLGDRLMGMGLRSYEPTLRWALAHRALILIVSVVTLLGVTVVFGMFNAGVELFPDVEPTYASVKVNAPSGTRIEVSDSYAHTVEAAIGGLKDLKAYVTQVGAATDGMGVSQEAPANSTLISLEFIDQEDRTLSSRDQLETLRTELAGFTGAEISVDKQEEGPPTGKPVNIEISGRSFATLGGLAERIKDQIRGVPGLVDLKDNYDEGRPEIRIRPDLEKAARYGLRRQDVATTVRTAIRGQDVSKYRIGEDEYDIVVRFDEDARKGVEDLEQLTVFYEGQAIPVTAFASISYEAGIGGINRLDARRVVTVSGDVAAGYNENAVLGEVQKQLEGFALPAGYHLAYTGASEDQAEAEEFLSQAFEIALILIFVILVTQFGSVSVPFVIMTSVILSLIGVFLGLLVTRTPFGIIMTGVGVISLAGIVVNNAIVLLDYTIQLREAGHSKLEAIIEAGKTRFRPVILTAVTTVLGLIPLTTGFSVDFGRLFEGDFGRAVIIGGESSQWWGPMGVAVIWGLAVATFLTLVIVPVTYSVFDSLAEWGRQVFGSRDELRTAKRDDAAPSTSSV</sequence>
<dbReference type="GO" id="GO:0042910">
    <property type="term" value="F:xenobiotic transmembrane transporter activity"/>
    <property type="evidence" value="ECO:0007669"/>
    <property type="project" value="TreeGrafter"/>
</dbReference>
<dbReference type="Gene3D" id="1.20.1640.10">
    <property type="entry name" value="Multidrug efflux transporter AcrB transmembrane domain"/>
    <property type="match status" value="2"/>
</dbReference>
<dbReference type="AlphaFoldDB" id="A0A956NDG8"/>
<feature type="transmembrane region" description="Helical" evidence="1">
    <location>
        <begin position="426"/>
        <end position="450"/>
    </location>
</feature>
<keyword evidence="1" id="KW-0812">Transmembrane</keyword>
<evidence type="ECO:0000313" key="3">
    <source>
        <dbReference type="Proteomes" id="UP000739538"/>
    </source>
</evidence>
<dbReference type="Gene3D" id="3.30.70.1430">
    <property type="entry name" value="Multidrug efflux transporter AcrB pore domain"/>
    <property type="match status" value="2"/>
</dbReference>
<keyword evidence="1" id="KW-0472">Membrane</keyword>
<feature type="transmembrane region" description="Helical" evidence="1">
    <location>
        <begin position="12"/>
        <end position="30"/>
    </location>
</feature>
<reference evidence="2" key="2">
    <citation type="journal article" date="2021" name="Microbiome">
        <title>Successional dynamics and alternative stable states in a saline activated sludge microbial community over 9 years.</title>
        <authorList>
            <person name="Wang Y."/>
            <person name="Ye J."/>
            <person name="Ju F."/>
            <person name="Liu L."/>
            <person name="Boyd J.A."/>
            <person name="Deng Y."/>
            <person name="Parks D.H."/>
            <person name="Jiang X."/>
            <person name="Yin X."/>
            <person name="Woodcroft B.J."/>
            <person name="Tyson G.W."/>
            <person name="Hugenholtz P."/>
            <person name="Polz M.F."/>
            <person name="Zhang T."/>
        </authorList>
    </citation>
    <scope>NUCLEOTIDE SEQUENCE</scope>
    <source>
        <strain evidence="2">HKST-UBA02</strain>
    </source>
</reference>
<dbReference type="Gene3D" id="3.30.70.1320">
    <property type="entry name" value="Multidrug efflux transporter AcrB pore domain like"/>
    <property type="match status" value="1"/>
</dbReference>
<dbReference type="Pfam" id="PF00873">
    <property type="entry name" value="ACR_tran"/>
    <property type="match status" value="1"/>
</dbReference>
<protein>
    <submittedName>
        <fullName evidence="2">Efflux RND transporter permease subunit</fullName>
    </submittedName>
</protein>
<feature type="transmembrane region" description="Helical" evidence="1">
    <location>
        <begin position="958"/>
        <end position="981"/>
    </location>
</feature>
<dbReference type="SUPFAM" id="SSF82693">
    <property type="entry name" value="Multidrug efflux transporter AcrB pore domain, PN1, PN2, PC1 and PC2 subdomains"/>
    <property type="match status" value="2"/>
</dbReference>
<dbReference type="PANTHER" id="PTHR32063:SF0">
    <property type="entry name" value="SWARMING MOTILITY PROTEIN SWRC"/>
    <property type="match status" value="1"/>
</dbReference>
<dbReference type="PRINTS" id="PR00702">
    <property type="entry name" value="ACRIFLAVINRP"/>
</dbReference>
<dbReference type="SUPFAM" id="SSF82714">
    <property type="entry name" value="Multidrug efflux transporter AcrB TolC docking domain, DN and DC subdomains"/>
    <property type="match status" value="2"/>
</dbReference>
<feature type="transmembrane region" description="Helical" evidence="1">
    <location>
        <begin position="527"/>
        <end position="547"/>
    </location>
</feature>
<keyword evidence="1" id="KW-1133">Transmembrane helix</keyword>
<feature type="transmembrane region" description="Helical" evidence="1">
    <location>
        <begin position="883"/>
        <end position="904"/>
    </location>
</feature>
<feature type="transmembrane region" description="Helical" evidence="1">
    <location>
        <begin position="462"/>
        <end position="485"/>
    </location>
</feature>
<feature type="transmembrane region" description="Helical" evidence="1">
    <location>
        <begin position="334"/>
        <end position="351"/>
    </location>
</feature>
<gene>
    <name evidence="2" type="ORF">KDA27_15760</name>
</gene>